<organism evidence="1 2">
    <name type="scientific">Oxalobacter formigenes OXCC13</name>
    <dbReference type="NCBI Taxonomy" id="556269"/>
    <lineage>
        <taxon>Bacteria</taxon>
        <taxon>Pseudomonadati</taxon>
        <taxon>Pseudomonadota</taxon>
        <taxon>Betaproteobacteria</taxon>
        <taxon>Burkholderiales</taxon>
        <taxon>Oxalobacteraceae</taxon>
        <taxon>Oxalobacter</taxon>
    </lineage>
</organism>
<dbReference type="AlphaFoldDB" id="C3X8Z5"/>
<accession>C3X8Z5</accession>
<evidence type="ECO:0000313" key="1">
    <source>
        <dbReference type="EMBL" id="EEO29671.1"/>
    </source>
</evidence>
<reference evidence="1 2" key="1">
    <citation type="submission" date="2009-02" db="EMBL/GenBank/DDBJ databases">
        <title>The Genome Sequence of Oxalobacter formigenes OXCC13.</title>
        <authorList>
            <consortium name="The Broad Institute Genome Sequencing Platform"/>
            <person name="Ward D."/>
            <person name="Young S.K."/>
            <person name="Kodira C.D."/>
            <person name="Zeng Q."/>
            <person name="Koehrsen M."/>
            <person name="Alvarado L."/>
            <person name="Berlin A."/>
            <person name="Borenstein D."/>
            <person name="Chen Z."/>
            <person name="Engels R."/>
            <person name="Freedman E."/>
            <person name="Gellesch M."/>
            <person name="Goldberg J."/>
            <person name="Griggs A."/>
            <person name="Gujja S."/>
            <person name="Heiman D."/>
            <person name="Hepburn T."/>
            <person name="Howarth C."/>
            <person name="Jen D."/>
            <person name="Larson L."/>
            <person name="Lewis B."/>
            <person name="Mehta T."/>
            <person name="Park D."/>
            <person name="Pearson M."/>
            <person name="Roberts A."/>
            <person name="Saif S."/>
            <person name="Shea T."/>
            <person name="Shenoy N."/>
            <person name="Sisk P."/>
            <person name="Stolte C."/>
            <person name="Sykes S."/>
            <person name="Walk T."/>
            <person name="White J."/>
            <person name="Yandava C."/>
            <person name="Allison M.J."/>
            <person name="Lander E."/>
            <person name="Nusbaum C."/>
            <person name="Galagan J."/>
            <person name="Birren B."/>
        </authorList>
    </citation>
    <scope>NUCLEOTIDE SEQUENCE [LARGE SCALE GENOMIC DNA]</scope>
    <source>
        <strain evidence="1 2">OXCC13</strain>
    </source>
</reference>
<dbReference type="GeneID" id="77135392"/>
<dbReference type="HOGENOM" id="CLU_132616_0_0_4"/>
<evidence type="ECO:0000313" key="2">
    <source>
        <dbReference type="Proteomes" id="UP000005089"/>
    </source>
</evidence>
<dbReference type="RefSeq" id="WP_005880315.1">
    <property type="nucleotide sequence ID" value="NZ_CP019430.1"/>
</dbReference>
<dbReference type="OrthoDB" id="8663464at2"/>
<dbReference type="Proteomes" id="UP000005089">
    <property type="component" value="Unassembled WGS sequence"/>
</dbReference>
<proteinExistence type="predicted"/>
<dbReference type="EMBL" id="GG658170">
    <property type="protein sequence ID" value="EEO29671.1"/>
    <property type="molecule type" value="Genomic_DNA"/>
</dbReference>
<protein>
    <submittedName>
        <fullName evidence="1">Uncharacterized protein</fullName>
    </submittedName>
</protein>
<gene>
    <name evidence="1" type="ORF">OFBG_00699</name>
</gene>
<keyword evidence="2" id="KW-1185">Reference proteome</keyword>
<name>C3X8Z5_OXAFO</name>
<sequence length="116" mass="13495">MEIELADELLRDWYDWSRQWRPDLDMPHLAPYCREAKSAGGWEGDSDIMEESFHRNTMEAIDFCVNSLPPEYSLAIGLEMRKRRGAAREWRNGCRGVSYKMAVAAILPKLKAKYLI</sequence>